<keyword evidence="1" id="KW-0677">Repeat</keyword>
<dbReference type="InterPro" id="IPR009010">
    <property type="entry name" value="Asp_de-COase-like_dom_sf"/>
</dbReference>
<dbReference type="SUPFAM" id="SSF50692">
    <property type="entry name" value="ADC-like"/>
    <property type="match status" value="1"/>
</dbReference>
<evidence type="ECO:0000256" key="1">
    <source>
        <dbReference type="ARBA" id="ARBA00022737"/>
    </source>
</evidence>
<evidence type="ECO:0000313" key="7">
    <source>
        <dbReference type="Proteomes" id="UP001362899"/>
    </source>
</evidence>
<keyword evidence="7" id="KW-1185">Reference proteome</keyword>
<dbReference type="Gene3D" id="3.40.50.300">
    <property type="entry name" value="P-loop containing nucleotide triphosphate hydrolases"/>
    <property type="match status" value="2"/>
</dbReference>
<gene>
    <name evidence="6" type="ORF">DASB73_006740</name>
</gene>
<protein>
    <submittedName>
        <fullName evidence="6">AAA family ATPase</fullName>
    </submittedName>
</protein>
<dbReference type="InterPro" id="IPR003959">
    <property type="entry name" value="ATPase_AAA_core"/>
</dbReference>
<dbReference type="PRINTS" id="PR00830">
    <property type="entry name" value="ENDOLAPTASE"/>
</dbReference>
<dbReference type="Pfam" id="PF17862">
    <property type="entry name" value="AAA_lid_3"/>
    <property type="match status" value="2"/>
</dbReference>
<dbReference type="PANTHER" id="PTHR23077:SF27">
    <property type="entry name" value="ATPASE FAMILY GENE 2 PROTEIN HOMOLOG A"/>
    <property type="match status" value="1"/>
</dbReference>
<dbReference type="EMBL" id="BTGC01000003">
    <property type="protein sequence ID" value="GMM49716.1"/>
    <property type="molecule type" value="Genomic_DNA"/>
</dbReference>
<feature type="domain" description="CDC48 N-terminal subdomain" evidence="5">
    <location>
        <begin position="23"/>
        <end position="104"/>
    </location>
</feature>
<comment type="caution">
    <text evidence="6">The sequence shown here is derived from an EMBL/GenBank/DDBJ whole genome shotgun (WGS) entry which is preliminary data.</text>
</comment>
<keyword evidence="2" id="KW-0547">Nucleotide-binding</keyword>
<dbReference type="SMART" id="SM00382">
    <property type="entry name" value="AAA"/>
    <property type="match status" value="2"/>
</dbReference>
<dbReference type="GO" id="GO:0016887">
    <property type="term" value="F:ATP hydrolysis activity"/>
    <property type="evidence" value="ECO:0007669"/>
    <property type="project" value="InterPro"/>
</dbReference>
<proteinExistence type="predicted"/>
<dbReference type="PANTHER" id="PTHR23077">
    <property type="entry name" value="AAA-FAMILY ATPASE"/>
    <property type="match status" value="1"/>
</dbReference>
<feature type="domain" description="AAA+ ATPase" evidence="4">
    <location>
        <begin position="495"/>
        <end position="630"/>
    </location>
</feature>
<dbReference type="Proteomes" id="UP001362899">
    <property type="component" value="Unassembled WGS sequence"/>
</dbReference>
<dbReference type="FunFam" id="3.40.50.300:FF:000012">
    <property type="entry name" value="Transitional endoplasmic reticulum ATPase"/>
    <property type="match status" value="1"/>
</dbReference>
<dbReference type="InterPro" id="IPR050168">
    <property type="entry name" value="AAA_ATPase_domain"/>
</dbReference>
<sequence>MSKPSGKTAKKDSKADVIIKPVELIVRPSKAADSNSSKVYLSLETLKENGIEAGSYIQLQGNTVLGIATPSAVDRDCIQISLGLQVLANLYPGDRIKLVKATKPTPCASLSIKCDKTDDEKDLEELIRSIGLLHLTQRIGEKKLVVNSFKCENSKAENNADIAKNDLKGPTLINKNTEISFSPVEEEISVSNEFGRIGGLGKELDLVRAQVELPLKYPEYFSRFNTDPEKGLLLYGPPGTGKTMLLKAVARETSDAHILRVNGPSIYSKYQGETESKLRSIFEEAERFAPSIIFIDEIDALAPRRDQDDSGETESRVVATLLTLMDGMKPNSRVVVIGATNRPNILDPALRRPGRLGHEIEIGIPDAAARLNILNIMLDNVPNHLTLADITEVSEKTHGYVGADLQALVKEAVVKVVRKSLELGRSPNEMFLERSDLESAIITVRPSAMREISLEMPKVHWSDIGGQESTIQRLKETVEWPLQHKKTFDKLGITPPSGVLLYGPPGCSKTLLAKALATETGLNFLAVKGPELFNKYVGESEKALREIFRKARQAAPSIIFFDEIDALSVARGEGEAGGDRVLTSLLNEMDGIESLNGVVVLAATNRPEIIDSALMRSGRLDRIIYVRPPGYEARRQILLIQLAKMATADDVDLDGLAELTDGFSGAELVSVCQEAGLLAMNEDADIEYISQKHFETALKGIRKTITPEMVKFYEEFAGLA</sequence>
<dbReference type="InterPro" id="IPR041569">
    <property type="entry name" value="AAA_lid_3"/>
</dbReference>
<keyword evidence="3" id="KW-0067">ATP-binding</keyword>
<name>A0AAV5RET6_STABA</name>
<dbReference type="GO" id="GO:0005524">
    <property type="term" value="F:ATP binding"/>
    <property type="evidence" value="ECO:0007669"/>
    <property type="project" value="UniProtKB-KW"/>
</dbReference>
<evidence type="ECO:0000256" key="2">
    <source>
        <dbReference type="ARBA" id="ARBA00022741"/>
    </source>
</evidence>
<dbReference type="InterPro" id="IPR003960">
    <property type="entry name" value="ATPase_AAA_CS"/>
</dbReference>
<dbReference type="SMART" id="SM01073">
    <property type="entry name" value="CDC48_N"/>
    <property type="match status" value="1"/>
</dbReference>
<evidence type="ECO:0000259" key="5">
    <source>
        <dbReference type="SMART" id="SM01073"/>
    </source>
</evidence>
<evidence type="ECO:0000313" key="6">
    <source>
        <dbReference type="EMBL" id="GMM49716.1"/>
    </source>
</evidence>
<accession>A0AAV5RET6</accession>
<dbReference type="CDD" id="cd19511">
    <property type="entry name" value="RecA-like_CDC48_r2-like"/>
    <property type="match status" value="1"/>
</dbReference>
<dbReference type="Pfam" id="PF00004">
    <property type="entry name" value="AAA"/>
    <property type="match status" value="2"/>
</dbReference>
<dbReference type="PROSITE" id="PS00674">
    <property type="entry name" value="AAA"/>
    <property type="match status" value="2"/>
</dbReference>
<dbReference type="InterPro" id="IPR003338">
    <property type="entry name" value="CDC4_N-term_subdom"/>
</dbReference>
<feature type="domain" description="AAA+ ATPase" evidence="4">
    <location>
        <begin position="228"/>
        <end position="366"/>
    </location>
</feature>
<dbReference type="SUPFAM" id="SSF52540">
    <property type="entry name" value="P-loop containing nucleoside triphosphate hydrolases"/>
    <property type="match status" value="2"/>
</dbReference>
<dbReference type="AlphaFoldDB" id="A0AAV5RET6"/>
<organism evidence="6 7">
    <name type="scientific">Starmerella bacillaris</name>
    <name type="common">Yeast</name>
    <name type="synonym">Candida zemplinina</name>
    <dbReference type="NCBI Taxonomy" id="1247836"/>
    <lineage>
        <taxon>Eukaryota</taxon>
        <taxon>Fungi</taxon>
        <taxon>Dikarya</taxon>
        <taxon>Ascomycota</taxon>
        <taxon>Saccharomycotina</taxon>
        <taxon>Dipodascomycetes</taxon>
        <taxon>Dipodascales</taxon>
        <taxon>Trichomonascaceae</taxon>
        <taxon>Starmerella</taxon>
    </lineage>
</organism>
<dbReference type="FunFam" id="3.40.50.300:FF:000018">
    <property type="entry name" value="Cell division control 48"/>
    <property type="match status" value="1"/>
</dbReference>
<dbReference type="InterPro" id="IPR003593">
    <property type="entry name" value="AAA+_ATPase"/>
</dbReference>
<evidence type="ECO:0000259" key="4">
    <source>
        <dbReference type="SMART" id="SM00382"/>
    </source>
</evidence>
<dbReference type="CDD" id="cd19503">
    <property type="entry name" value="RecA-like_CDC48_NLV2_r1-like"/>
    <property type="match status" value="1"/>
</dbReference>
<dbReference type="InterPro" id="IPR027417">
    <property type="entry name" value="P-loop_NTPase"/>
</dbReference>
<evidence type="ECO:0000256" key="3">
    <source>
        <dbReference type="ARBA" id="ARBA00022840"/>
    </source>
</evidence>
<dbReference type="Gene3D" id="1.10.8.60">
    <property type="match status" value="2"/>
</dbReference>
<reference evidence="6 7" key="1">
    <citation type="journal article" date="2023" name="Elife">
        <title>Identification of key yeast species and microbe-microbe interactions impacting larval growth of Drosophila in the wild.</title>
        <authorList>
            <person name="Mure A."/>
            <person name="Sugiura Y."/>
            <person name="Maeda R."/>
            <person name="Honda K."/>
            <person name="Sakurai N."/>
            <person name="Takahashi Y."/>
            <person name="Watada M."/>
            <person name="Katoh T."/>
            <person name="Gotoh A."/>
            <person name="Gotoh Y."/>
            <person name="Taniguchi I."/>
            <person name="Nakamura K."/>
            <person name="Hayashi T."/>
            <person name="Katayama T."/>
            <person name="Uemura T."/>
            <person name="Hattori Y."/>
        </authorList>
    </citation>
    <scope>NUCLEOTIDE SEQUENCE [LARGE SCALE GENOMIC DNA]</scope>
    <source>
        <strain evidence="6 7">SB-73</strain>
    </source>
</reference>
<dbReference type="GO" id="GO:0005737">
    <property type="term" value="C:cytoplasm"/>
    <property type="evidence" value="ECO:0007669"/>
    <property type="project" value="TreeGrafter"/>
</dbReference>